<sequence length="46" mass="5424">MKKAIVMGLMLYQMKVKQHMKVLSKSSWKKILENVSLVNILQEKTF</sequence>
<proteinExistence type="predicted"/>
<organism evidence="1 2">
    <name type="scientific">Lutispora thermophila DSM 19022</name>
    <dbReference type="NCBI Taxonomy" id="1122184"/>
    <lineage>
        <taxon>Bacteria</taxon>
        <taxon>Bacillati</taxon>
        <taxon>Bacillota</taxon>
        <taxon>Clostridia</taxon>
        <taxon>Lutisporales</taxon>
        <taxon>Lutisporaceae</taxon>
        <taxon>Lutispora</taxon>
    </lineage>
</organism>
<dbReference type="EMBL" id="FQZS01000033">
    <property type="protein sequence ID" value="SHJ34659.1"/>
    <property type="molecule type" value="Genomic_DNA"/>
</dbReference>
<dbReference type="Proteomes" id="UP000184442">
    <property type="component" value="Unassembled WGS sequence"/>
</dbReference>
<evidence type="ECO:0000313" key="1">
    <source>
        <dbReference type="EMBL" id="SHJ34659.1"/>
    </source>
</evidence>
<reference evidence="1 2" key="1">
    <citation type="submission" date="2016-11" db="EMBL/GenBank/DDBJ databases">
        <authorList>
            <person name="Jaros S."/>
            <person name="Januszkiewicz K."/>
            <person name="Wedrychowicz H."/>
        </authorList>
    </citation>
    <scope>NUCLEOTIDE SEQUENCE [LARGE SCALE GENOMIC DNA]</scope>
    <source>
        <strain evidence="1 2">DSM 19022</strain>
    </source>
</reference>
<name>A0A1M6IJS1_9FIRM</name>
<gene>
    <name evidence="1" type="ORF">SAMN02745176_03294</name>
</gene>
<protein>
    <submittedName>
        <fullName evidence="1">Uncharacterized protein</fullName>
    </submittedName>
</protein>
<accession>A0A1M6IJS1</accession>
<keyword evidence="2" id="KW-1185">Reference proteome</keyword>
<dbReference type="AlphaFoldDB" id="A0A1M6IJS1"/>
<evidence type="ECO:0000313" key="2">
    <source>
        <dbReference type="Proteomes" id="UP000184442"/>
    </source>
</evidence>